<name>A0ACB8YX48_CICIN</name>
<reference evidence="1 2" key="2">
    <citation type="journal article" date="2022" name="Mol. Ecol. Resour.">
        <title>The genomes of chicory, endive, great burdock and yacon provide insights into Asteraceae paleo-polyploidization history and plant inulin production.</title>
        <authorList>
            <person name="Fan W."/>
            <person name="Wang S."/>
            <person name="Wang H."/>
            <person name="Wang A."/>
            <person name="Jiang F."/>
            <person name="Liu H."/>
            <person name="Zhao H."/>
            <person name="Xu D."/>
            <person name="Zhang Y."/>
        </authorList>
    </citation>
    <scope>NUCLEOTIDE SEQUENCE [LARGE SCALE GENOMIC DNA]</scope>
    <source>
        <strain evidence="2">cv. Punajuju</strain>
        <tissue evidence="1">Leaves</tissue>
    </source>
</reference>
<accession>A0ACB8YX48</accession>
<keyword evidence="2" id="KW-1185">Reference proteome</keyword>
<gene>
    <name evidence="1" type="ORF">L2E82_48010</name>
</gene>
<evidence type="ECO:0000313" key="2">
    <source>
        <dbReference type="Proteomes" id="UP001055811"/>
    </source>
</evidence>
<comment type="caution">
    <text evidence="1">The sequence shown here is derived from an EMBL/GenBank/DDBJ whole genome shotgun (WGS) entry which is preliminary data.</text>
</comment>
<proteinExistence type="predicted"/>
<organism evidence="1 2">
    <name type="scientific">Cichorium intybus</name>
    <name type="common">Chicory</name>
    <dbReference type="NCBI Taxonomy" id="13427"/>
    <lineage>
        <taxon>Eukaryota</taxon>
        <taxon>Viridiplantae</taxon>
        <taxon>Streptophyta</taxon>
        <taxon>Embryophyta</taxon>
        <taxon>Tracheophyta</taxon>
        <taxon>Spermatophyta</taxon>
        <taxon>Magnoliopsida</taxon>
        <taxon>eudicotyledons</taxon>
        <taxon>Gunneridae</taxon>
        <taxon>Pentapetalae</taxon>
        <taxon>asterids</taxon>
        <taxon>campanulids</taxon>
        <taxon>Asterales</taxon>
        <taxon>Asteraceae</taxon>
        <taxon>Cichorioideae</taxon>
        <taxon>Cichorieae</taxon>
        <taxon>Cichoriinae</taxon>
        <taxon>Cichorium</taxon>
    </lineage>
</organism>
<sequence>MCVIKLKFTLSHAKLDEKGGCILDLINIDRCFATSATSDAEEQVEMIRCCICEDWFDEEHLGLGNEIGST</sequence>
<dbReference type="EMBL" id="CM042017">
    <property type="protein sequence ID" value="KAI3690035.1"/>
    <property type="molecule type" value="Genomic_DNA"/>
</dbReference>
<protein>
    <submittedName>
        <fullName evidence="1">Uncharacterized protein</fullName>
    </submittedName>
</protein>
<dbReference type="Proteomes" id="UP001055811">
    <property type="component" value="Linkage Group LG09"/>
</dbReference>
<reference evidence="2" key="1">
    <citation type="journal article" date="2022" name="Mol. Ecol. Resour.">
        <title>The genomes of chicory, endive, great burdock and yacon provide insights into Asteraceae palaeo-polyploidization history and plant inulin production.</title>
        <authorList>
            <person name="Fan W."/>
            <person name="Wang S."/>
            <person name="Wang H."/>
            <person name="Wang A."/>
            <person name="Jiang F."/>
            <person name="Liu H."/>
            <person name="Zhao H."/>
            <person name="Xu D."/>
            <person name="Zhang Y."/>
        </authorList>
    </citation>
    <scope>NUCLEOTIDE SEQUENCE [LARGE SCALE GENOMIC DNA]</scope>
    <source>
        <strain evidence="2">cv. Punajuju</strain>
    </source>
</reference>
<evidence type="ECO:0000313" key="1">
    <source>
        <dbReference type="EMBL" id="KAI3690035.1"/>
    </source>
</evidence>